<protein>
    <submittedName>
        <fullName evidence="3">Peptidyl-prolyl cis-trans isomerase-like 3</fullName>
    </submittedName>
</protein>
<organism evidence="3 4">
    <name type="scientific">Chionoecetes opilio</name>
    <name type="common">Atlantic snow crab</name>
    <name type="synonym">Cancer opilio</name>
    <dbReference type="NCBI Taxonomy" id="41210"/>
    <lineage>
        <taxon>Eukaryota</taxon>
        <taxon>Metazoa</taxon>
        <taxon>Ecdysozoa</taxon>
        <taxon>Arthropoda</taxon>
        <taxon>Crustacea</taxon>
        <taxon>Multicrustacea</taxon>
        <taxon>Malacostraca</taxon>
        <taxon>Eumalacostraca</taxon>
        <taxon>Eucarida</taxon>
        <taxon>Decapoda</taxon>
        <taxon>Pleocyemata</taxon>
        <taxon>Brachyura</taxon>
        <taxon>Eubrachyura</taxon>
        <taxon>Majoidea</taxon>
        <taxon>Majidae</taxon>
        <taxon>Chionoecetes</taxon>
    </lineage>
</organism>
<evidence type="ECO:0000313" key="4">
    <source>
        <dbReference type="Proteomes" id="UP000770661"/>
    </source>
</evidence>
<feature type="compositionally biased region" description="Basic and acidic residues" evidence="2">
    <location>
        <begin position="9"/>
        <end position="37"/>
    </location>
</feature>
<dbReference type="GO" id="GO:0003755">
    <property type="term" value="F:peptidyl-prolyl cis-trans isomerase activity"/>
    <property type="evidence" value="ECO:0007669"/>
    <property type="project" value="UniProtKB-EC"/>
</dbReference>
<keyword evidence="3" id="KW-0413">Isomerase</keyword>
<dbReference type="EMBL" id="JACEEZ010004847">
    <property type="protein sequence ID" value="KAG0726083.1"/>
    <property type="molecule type" value="Genomic_DNA"/>
</dbReference>
<dbReference type="OrthoDB" id="271386at2759"/>
<sequence length="286" mass="31457">MGSLPPAPTHRDWRGGPDSKQWPLRDEGRFRKWEDRTPLPVPQGCEVPPFGGSPVKKTAQSPKGPTSHLPHPFSPQPEGPPICVRIAFPPRRRFGTELFQGLVGAPISVQSPLKHPHPRTPTKTFPLVSPQEGLVRRDRGPVRPPPVPSQFGTRLPLFFPSVSVGKKPALTSGVLNFTPFGSCGFSQFEGTHSLKDPREPPEKTKKNRLKDPPHTMNFQFAHATLGTESGFMVQTGDPTGTGKGGQSIWGKKFEDEVRDDLKSVTLHTELGDVKIELFVSSVQRLV</sequence>
<dbReference type="GO" id="GO:0071013">
    <property type="term" value="C:catalytic step 2 spliceosome"/>
    <property type="evidence" value="ECO:0007669"/>
    <property type="project" value="TreeGrafter"/>
</dbReference>
<evidence type="ECO:0000256" key="2">
    <source>
        <dbReference type="SAM" id="MobiDB-lite"/>
    </source>
</evidence>
<dbReference type="AlphaFoldDB" id="A0A8J4YDP8"/>
<dbReference type="SUPFAM" id="SSF50891">
    <property type="entry name" value="Cyclophilin-like"/>
    <property type="match status" value="1"/>
</dbReference>
<feature type="compositionally biased region" description="Basic and acidic residues" evidence="2">
    <location>
        <begin position="192"/>
        <end position="213"/>
    </location>
</feature>
<accession>A0A8J4YDP8</accession>
<evidence type="ECO:0000256" key="1">
    <source>
        <dbReference type="ARBA" id="ARBA00000971"/>
    </source>
</evidence>
<keyword evidence="4" id="KW-1185">Reference proteome</keyword>
<comment type="caution">
    <text evidence="3">The sequence shown here is derived from an EMBL/GenBank/DDBJ whole genome shotgun (WGS) entry which is preliminary data.</text>
</comment>
<dbReference type="Proteomes" id="UP000770661">
    <property type="component" value="Unassembled WGS sequence"/>
</dbReference>
<proteinExistence type="predicted"/>
<dbReference type="Gene3D" id="2.40.100.10">
    <property type="entry name" value="Cyclophilin-like"/>
    <property type="match status" value="1"/>
</dbReference>
<comment type="catalytic activity">
    <reaction evidence="1">
        <text>[protein]-peptidylproline (omega=180) = [protein]-peptidylproline (omega=0)</text>
        <dbReference type="Rhea" id="RHEA:16237"/>
        <dbReference type="Rhea" id="RHEA-COMP:10747"/>
        <dbReference type="Rhea" id="RHEA-COMP:10748"/>
        <dbReference type="ChEBI" id="CHEBI:83833"/>
        <dbReference type="ChEBI" id="CHEBI:83834"/>
        <dbReference type="EC" id="5.2.1.8"/>
    </reaction>
</comment>
<reference evidence="3" key="1">
    <citation type="submission" date="2020-07" db="EMBL/GenBank/DDBJ databases">
        <title>The High-quality genome of the commercially important snow crab, Chionoecetes opilio.</title>
        <authorList>
            <person name="Jeong J.-H."/>
            <person name="Ryu S."/>
        </authorList>
    </citation>
    <scope>NUCLEOTIDE SEQUENCE</scope>
    <source>
        <strain evidence="3">MADBK_172401_WGS</strain>
        <tissue evidence="3">Digestive gland</tissue>
    </source>
</reference>
<evidence type="ECO:0000313" key="3">
    <source>
        <dbReference type="EMBL" id="KAG0726083.1"/>
    </source>
</evidence>
<feature type="region of interest" description="Disordered" evidence="2">
    <location>
        <begin position="1"/>
        <end position="80"/>
    </location>
</feature>
<dbReference type="InterPro" id="IPR029000">
    <property type="entry name" value="Cyclophilin-like_dom_sf"/>
</dbReference>
<dbReference type="InterPro" id="IPR044666">
    <property type="entry name" value="Cyclophilin_A-like"/>
</dbReference>
<name>A0A8J4YDP8_CHIOP</name>
<feature type="region of interest" description="Disordered" evidence="2">
    <location>
        <begin position="191"/>
        <end position="214"/>
    </location>
</feature>
<dbReference type="PANTHER" id="PTHR45625">
    <property type="entry name" value="PEPTIDYL-PROLYL CIS-TRANS ISOMERASE-RELATED"/>
    <property type="match status" value="1"/>
</dbReference>
<gene>
    <name evidence="3" type="primary">PPIL3_1</name>
    <name evidence="3" type="ORF">GWK47_037320</name>
</gene>
<dbReference type="PANTHER" id="PTHR45625:SF2">
    <property type="entry name" value="PEPTIDYL-PROLYL CIS-TRANS ISOMERASE-LIKE 3"/>
    <property type="match status" value="1"/>
</dbReference>